<sequence length="323" mass="36889">MKVILKKMVMLVFGPPVKYIISQMALHRETNQKLHALEQRIHDIYPDEWRLNEATLLEIERVKKVLALPSRLDMGISKNDMMLLHFINNGFSVEAAVRAYLVRGVSLLDMVSKIAEKRWGSGWAREAGPFLDFASGYGTLERHLVHVMRPEHIYTADVKKHGVDFQIERFGVNGIVSSFIPEEFRPGMKFPFIFVASLFSHLPEDLFRRWLIQLLNCLAPLGVLAFTVHDTSLCNSDDDFIYSTQSEDSDSVVEDSIKNASVYGTTFVSENYLSRCFSDLGLAKENYTRYRKISSGLQDIYIVSKAPVTFDNIRFNAYDSEAI</sequence>
<dbReference type="EMBL" id="CP159289">
    <property type="protein sequence ID" value="XCH24745.1"/>
    <property type="molecule type" value="Genomic_DNA"/>
</dbReference>
<accession>A0AAU8FLT5</accession>
<organism evidence="1">
    <name type="scientific">Dyadobacter sp. 676</name>
    <dbReference type="NCBI Taxonomy" id="3088362"/>
    <lineage>
        <taxon>Bacteria</taxon>
        <taxon>Pseudomonadati</taxon>
        <taxon>Bacteroidota</taxon>
        <taxon>Cytophagia</taxon>
        <taxon>Cytophagales</taxon>
        <taxon>Spirosomataceae</taxon>
        <taxon>Dyadobacter</taxon>
    </lineage>
</organism>
<proteinExistence type="predicted"/>
<name>A0AAU8FLT5_9BACT</name>
<dbReference type="InterPro" id="IPR029063">
    <property type="entry name" value="SAM-dependent_MTases_sf"/>
</dbReference>
<reference evidence="1" key="1">
    <citation type="submission" date="2024-06" db="EMBL/GenBank/DDBJ databases">
        <title>Sequencing and assembly of the genome of Dyadobacter sp. strain 676, a symbiont of Cyamopsis tetragonoloba.</title>
        <authorList>
            <person name="Guro P."/>
            <person name="Sazanova A."/>
            <person name="Kuznetsova I."/>
            <person name="Belimov A."/>
            <person name="Safronova V."/>
        </authorList>
    </citation>
    <scope>NUCLEOTIDE SEQUENCE</scope>
    <source>
        <strain evidence="1">676</strain>
    </source>
</reference>
<dbReference type="SUPFAM" id="SSF53335">
    <property type="entry name" value="S-adenosyl-L-methionine-dependent methyltransferases"/>
    <property type="match status" value="1"/>
</dbReference>
<protein>
    <recommendedName>
        <fullName evidence="2">Class I SAM-dependent methyltransferase</fullName>
    </recommendedName>
</protein>
<dbReference type="RefSeq" id="WP_353720060.1">
    <property type="nucleotide sequence ID" value="NZ_CP159289.1"/>
</dbReference>
<evidence type="ECO:0000313" key="1">
    <source>
        <dbReference type="EMBL" id="XCH24745.1"/>
    </source>
</evidence>
<gene>
    <name evidence="1" type="ORF">ABV298_31395</name>
</gene>
<dbReference type="AlphaFoldDB" id="A0AAU8FLT5"/>
<evidence type="ECO:0008006" key="2">
    <source>
        <dbReference type="Google" id="ProtNLM"/>
    </source>
</evidence>